<dbReference type="EMBL" id="ML978068">
    <property type="protein sequence ID" value="KAF2017176.1"/>
    <property type="molecule type" value="Genomic_DNA"/>
</dbReference>
<keyword evidence="1" id="KW-1133">Transmembrane helix</keyword>
<proteinExistence type="predicted"/>
<evidence type="ECO:0000256" key="1">
    <source>
        <dbReference type="SAM" id="Phobius"/>
    </source>
</evidence>
<feature type="transmembrane region" description="Helical" evidence="1">
    <location>
        <begin position="233"/>
        <end position="254"/>
    </location>
</feature>
<evidence type="ECO:0000313" key="3">
    <source>
        <dbReference type="Proteomes" id="UP000799778"/>
    </source>
</evidence>
<protein>
    <submittedName>
        <fullName evidence="2">Uncharacterized protein</fullName>
    </submittedName>
</protein>
<evidence type="ECO:0000313" key="2">
    <source>
        <dbReference type="EMBL" id="KAF2017176.1"/>
    </source>
</evidence>
<dbReference type="RefSeq" id="XP_033385515.1">
    <property type="nucleotide sequence ID" value="XM_033521183.1"/>
</dbReference>
<dbReference type="AlphaFoldDB" id="A0A6A5XW58"/>
<sequence length="396" mass="45041">MEVLDAYYNGTFNVTLTPPSENSTYLECPELHSQIIPNAFLRIGPQSRNNVTRDVYGDENSFYFHFGRTLRDAKCPLTANKAFVNFESSNDELHKSQGWKLQQTKINGNEFELQGEFLSTVAQYNNYWNYVVNNTGTDQGYPLGCPHQFSMTTLSAKVKPRMSASVSVEEARMEFSFMDSNNGYLISGSFQGKHWTEGPKILFDKETIQTEGEVPHVKPRAPEKSWWDKYGKYIIIGGCILGILVLVYILWHFFTCLFACLQCIFCCSCCKGNGRAARKARKQQEKEKDLEVGSSLAYKHPRSVVTPVLEQDDRYAAATTNISYQVTPVVAESYAVSNGLGHVEIVNAQEELHKAHIDMRNARLRSDQDGIMFAQTMIEHWTSVIEHLMEARRARF</sequence>
<organism evidence="2 3">
    <name type="scientific">Aaosphaeria arxii CBS 175.79</name>
    <dbReference type="NCBI Taxonomy" id="1450172"/>
    <lineage>
        <taxon>Eukaryota</taxon>
        <taxon>Fungi</taxon>
        <taxon>Dikarya</taxon>
        <taxon>Ascomycota</taxon>
        <taxon>Pezizomycotina</taxon>
        <taxon>Dothideomycetes</taxon>
        <taxon>Pleosporomycetidae</taxon>
        <taxon>Pleosporales</taxon>
        <taxon>Pleosporales incertae sedis</taxon>
        <taxon>Aaosphaeria</taxon>
    </lineage>
</organism>
<dbReference type="GeneID" id="54278580"/>
<reference evidence="2" key="1">
    <citation type="journal article" date="2020" name="Stud. Mycol.">
        <title>101 Dothideomycetes genomes: a test case for predicting lifestyles and emergence of pathogens.</title>
        <authorList>
            <person name="Haridas S."/>
            <person name="Albert R."/>
            <person name="Binder M."/>
            <person name="Bloem J."/>
            <person name="Labutti K."/>
            <person name="Salamov A."/>
            <person name="Andreopoulos B."/>
            <person name="Baker S."/>
            <person name="Barry K."/>
            <person name="Bills G."/>
            <person name="Bluhm B."/>
            <person name="Cannon C."/>
            <person name="Castanera R."/>
            <person name="Culley D."/>
            <person name="Daum C."/>
            <person name="Ezra D."/>
            <person name="Gonzalez J."/>
            <person name="Henrissat B."/>
            <person name="Kuo A."/>
            <person name="Liang C."/>
            <person name="Lipzen A."/>
            <person name="Lutzoni F."/>
            <person name="Magnuson J."/>
            <person name="Mondo S."/>
            <person name="Nolan M."/>
            <person name="Ohm R."/>
            <person name="Pangilinan J."/>
            <person name="Park H.-J."/>
            <person name="Ramirez L."/>
            <person name="Alfaro M."/>
            <person name="Sun H."/>
            <person name="Tritt A."/>
            <person name="Yoshinaga Y."/>
            <person name="Zwiers L.-H."/>
            <person name="Turgeon B."/>
            <person name="Goodwin S."/>
            <person name="Spatafora J."/>
            <person name="Crous P."/>
            <person name="Grigoriev I."/>
        </authorList>
    </citation>
    <scope>NUCLEOTIDE SEQUENCE</scope>
    <source>
        <strain evidence="2">CBS 175.79</strain>
    </source>
</reference>
<gene>
    <name evidence="2" type="ORF">BU24DRAFT_145121</name>
</gene>
<keyword evidence="3" id="KW-1185">Reference proteome</keyword>
<keyword evidence="1" id="KW-0812">Transmembrane</keyword>
<keyword evidence="1" id="KW-0472">Membrane</keyword>
<name>A0A6A5XW58_9PLEO</name>
<dbReference type="OrthoDB" id="3795823at2759"/>
<accession>A0A6A5XW58</accession>
<dbReference type="Proteomes" id="UP000799778">
    <property type="component" value="Unassembled WGS sequence"/>
</dbReference>